<keyword evidence="11" id="KW-0460">Magnesium</keyword>
<dbReference type="PROSITE" id="PS50846">
    <property type="entry name" value="HMA_2"/>
    <property type="match status" value="2"/>
</dbReference>
<accession>A0A1H7SI68</accession>
<dbReference type="EMBL" id="FOAG01000007">
    <property type="protein sequence ID" value="SEL71846.1"/>
    <property type="molecule type" value="Genomic_DNA"/>
</dbReference>
<dbReference type="Proteomes" id="UP000199582">
    <property type="component" value="Unassembled WGS sequence"/>
</dbReference>
<dbReference type="InterPro" id="IPR027256">
    <property type="entry name" value="P-typ_ATPase_IB"/>
</dbReference>
<feature type="transmembrane region" description="Helical" evidence="17">
    <location>
        <begin position="445"/>
        <end position="468"/>
    </location>
</feature>
<dbReference type="NCBIfam" id="TIGR01511">
    <property type="entry name" value="ATPase-IB1_Cu"/>
    <property type="match status" value="1"/>
</dbReference>
<dbReference type="Gene3D" id="3.40.50.1000">
    <property type="entry name" value="HAD superfamily/HAD-like"/>
    <property type="match status" value="1"/>
</dbReference>
<dbReference type="InterPro" id="IPR036412">
    <property type="entry name" value="HAD-like_sf"/>
</dbReference>
<evidence type="ECO:0000256" key="3">
    <source>
        <dbReference type="ARBA" id="ARBA00022448"/>
    </source>
</evidence>
<feature type="domain" description="HMA" evidence="18">
    <location>
        <begin position="72"/>
        <end position="138"/>
    </location>
</feature>
<feature type="transmembrane region" description="Helical" evidence="17">
    <location>
        <begin position="194"/>
        <end position="215"/>
    </location>
</feature>
<dbReference type="GO" id="GO:0060003">
    <property type="term" value="P:copper ion export"/>
    <property type="evidence" value="ECO:0007669"/>
    <property type="project" value="UniProtKB-ARBA"/>
</dbReference>
<dbReference type="OrthoDB" id="9807843at2"/>
<keyword evidence="10 17" id="KW-0067">ATP-binding</keyword>
<keyword evidence="4 17" id="KW-1003">Cell membrane</keyword>
<dbReference type="InterPro" id="IPR023298">
    <property type="entry name" value="ATPase_P-typ_TM_dom_sf"/>
</dbReference>
<dbReference type="Gene3D" id="2.70.150.10">
    <property type="entry name" value="Calcium-transporting ATPase, cytoplasmic transduction domain A"/>
    <property type="match status" value="1"/>
</dbReference>
<evidence type="ECO:0000256" key="17">
    <source>
        <dbReference type="RuleBase" id="RU362081"/>
    </source>
</evidence>
<evidence type="ECO:0000256" key="10">
    <source>
        <dbReference type="ARBA" id="ARBA00022840"/>
    </source>
</evidence>
<dbReference type="InterPro" id="IPR001757">
    <property type="entry name" value="P_typ_ATPase"/>
</dbReference>
<keyword evidence="13 17" id="KW-1133">Transmembrane helix</keyword>
<evidence type="ECO:0000313" key="19">
    <source>
        <dbReference type="EMBL" id="SEL71846.1"/>
    </source>
</evidence>
<keyword evidence="5 17" id="KW-0812">Transmembrane</keyword>
<evidence type="ECO:0000313" key="20">
    <source>
        <dbReference type="Proteomes" id="UP000199582"/>
    </source>
</evidence>
<feature type="transmembrane region" description="Helical" evidence="17">
    <location>
        <begin position="236"/>
        <end position="258"/>
    </location>
</feature>
<dbReference type="Pfam" id="PF00702">
    <property type="entry name" value="Hydrolase"/>
    <property type="match status" value="1"/>
</dbReference>
<dbReference type="InterPro" id="IPR006121">
    <property type="entry name" value="HMA_dom"/>
</dbReference>
<keyword evidence="7" id="KW-0677">Repeat</keyword>
<dbReference type="SUPFAM" id="SSF55008">
    <property type="entry name" value="HMA, heavy metal-associated domain"/>
    <property type="match status" value="2"/>
</dbReference>
<feature type="domain" description="HMA" evidence="18">
    <location>
        <begin position="5"/>
        <end position="70"/>
    </location>
</feature>
<dbReference type="RefSeq" id="WP_093037122.1">
    <property type="nucleotide sequence ID" value="NZ_FOAG01000007.1"/>
</dbReference>
<sequence length="839" mass="87321">MTTTQDLRISVKNMSCASCVGRVERALSGLDGVSDVNVNLAAETVTFELDRPARIPDVTRALDAAGYPARTQTVRLNVSSMSCASCVGRVDKALAAVPGVLDVNVNLASETATVTYIEGAAELSDLLTAAGEAGYPAEPADSALPEERSARKEGEARDLARKTVFAATLALPVFLLEMGAHLVPGMHEMIGRTIGHQTSWTIQFVLTTIVLFWPGRHFYTKGFPALLKGAPDMNSLVAVGTGAAYLFSVTALFAPALLPEASRAVYFEAAAVIVVLILLGRWMESRAKGRTGAAIQKLLGLQARTARVLVDGEPRAVAIERIRVGDILVVRPGERIAVDGEVTEGSAHVDQSMITGEPVPVAKVEGDPVTGGTVNGTGSFRFRATRVGADTTLAQIIRMVEQAQGAKLPIQGLVDRITLWFVPAVMALAAVTVLVWLLVGPSPALSYALVAGVSVLIIACPCAMGLATPTSIMVGTGRAAEMGVLFRKGDALQQLTSVDVVALDKTGTVTQGRPELTDLVLADGFERAEILALVAAVEAQSEHPIAEAIVRTAKAEGAARFNVEGFTSYAGYGVQATVSGREVLVGADRLMAREGLSIEALADAERRLAEQGRTALFAAVDGKVAAVFGVADPVKAASAAAIAALHDLGLKVAMITGDKKATAEAIARETGIDHVIAGVLPDGKVAALDGLRGDGQQVAFVGDGINDAPALAHADVGIAIGTGTDVAIESADVVLMSGDLRGVVNAFEVSTRTMRNIRQNLFWAFGYNVALIPVAAGVLFPAFGLLLSPVLAAGAMALSSVFVLTNALRLRRVRPIMDEARASDRDASASPSPTPVAAE</sequence>
<keyword evidence="12" id="KW-1278">Translocase</keyword>
<dbReference type="CDD" id="cd00371">
    <property type="entry name" value="HMA"/>
    <property type="match status" value="2"/>
</dbReference>
<dbReference type="PRINTS" id="PR00119">
    <property type="entry name" value="CATATPASE"/>
</dbReference>
<dbReference type="InterPro" id="IPR023299">
    <property type="entry name" value="ATPase_P-typ_cyto_dom_N"/>
</dbReference>
<comment type="similarity">
    <text evidence="2 17">Belongs to the cation transport ATPase (P-type) (TC 3.A.3) family. Type IB subfamily.</text>
</comment>
<dbReference type="Gene3D" id="3.30.70.100">
    <property type="match status" value="2"/>
</dbReference>
<feature type="transmembrane region" description="Helical" evidence="17">
    <location>
        <begin position="164"/>
        <end position="182"/>
    </location>
</feature>
<dbReference type="InterPro" id="IPR059000">
    <property type="entry name" value="ATPase_P-type_domA"/>
</dbReference>
<dbReference type="InterPro" id="IPR018303">
    <property type="entry name" value="ATPase_P-typ_P_site"/>
</dbReference>
<keyword evidence="15" id="KW-0406">Ion transport</keyword>
<feature type="transmembrane region" description="Helical" evidence="17">
    <location>
        <begin position="786"/>
        <end position="808"/>
    </location>
</feature>
<dbReference type="InterPro" id="IPR036163">
    <property type="entry name" value="HMA_dom_sf"/>
</dbReference>
<dbReference type="NCBIfam" id="TIGR01494">
    <property type="entry name" value="ATPase_P-type"/>
    <property type="match status" value="1"/>
</dbReference>
<dbReference type="Pfam" id="PF00122">
    <property type="entry name" value="E1-E2_ATPase"/>
    <property type="match status" value="1"/>
</dbReference>
<protein>
    <submittedName>
        <fullName evidence="19">Cu+-exporting ATPase</fullName>
    </submittedName>
</protein>
<dbReference type="InterPro" id="IPR023214">
    <property type="entry name" value="HAD_sf"/>
</dbReference>
<evidence type="ECO:0000256" key="7">
    <source>
        <dbReference type="ARBA" id="ARBA00022737"/>
    </source>
</evidence>
<feature type="transmembrane region" description="Helical" evidence="17">
    <location>
        <begin position="761"/>
        <end position="780"/>
    </location>
</feature>
<evidence type="ECO:0000256" key="11">
    <source>
        <dbReference type="ARBA" id="ARBA00022842"/>
    </source>
</evidence>
<evidence type="ECO:0000256" key="16">
    <source>
        <dbReference type="ARBA" id="ARBA00023136"/>
    </source>
</evidence>
<dbReference type="STRING" id="1287727.SAMN05443999_107129"/>
<dbReference type="Pfam" id="PF00403">
    <property type="entry name" value="HMA"/>
    <property type="match status" value="2"/>
</dbReference>
<dbReference type="SFLD" id="SFLDF00027">
    <property type="entry name" value="p-type_atpase"/>
    <property type="match status" value="1"/>
</dbReference>
<organism evidence="19 20">
    <name type="scientific">Roseovarius azorensis</name>
    <dbReference type="NCBI Taxonomy" id="1287727"/>
    <lineage>
        <taxon>Bacteria</taxon>
        <taxon>Pseudomonadati</taxon>
        <taxon>Pseudomonadota</taxon>
        <taxon>Alphaproteobacteria</taxon>
        <taxon>Rhodobacterales</taxon>
        <taxon>Roseobacteraceae</taxon>
        <taxon>Roseovarius</taxon>
    </lineage>
</organism>
<dbReference type="GO" id="GO:0016887">
    <property type="term" value="F:ATP hydrolysis activity"/>
    <property type="evidence" value="ECO:0007669"/>
    <property type="project" value="InterPro"/>
</dbReference>
<dbReference type="InterPro" id="IPR017969">
    <property type="entry name" value="Heavy-metal-associated_CS"/>
</dbReference>
<dbReference type="GO" id="GO:0005507">
    <property type="term" value="F:copper ion binding"/>
    <property type="evidence" value="ECO:0007669"/>
    <property type="project" value="InterPro"/>
</dbReference>
<evidence type="ECO:0000256" key="12">
    <source>
        <dbReference type="ARBA" id="ARBA00022967"/>
    </source>
</evidence>
<dbReference type="GO" id="GO:0055070">
    <property type="term" value="P:copper ion homeostasis"/>
    <property type="evidence" value="ECO:0007669"/>
    <property type="project" value="TreeGrafter"/>
</dbReference>
<dbReference type="FunFam" id="2.70.150.10:FF:000020">
    <property type="entry name" value="Copper-exporting P-type ATPase A"/>
    <property type="match status" value="1"/>
</dbReference>
<keyword evidence="16 17" id="KW-0472">Membrane</keyword>
<keyword evidence="14" id="KW-0186">Copper</keyword>
<dbReference type="InterPro" id="IPR008250">
    <property type="entry name" value="ATPase_P-typ_transduc_dom_A_sf"/>
</dbReference>
<keyword evidence="9" id="KW-0187">Copper transport</keyword>
<dbReference type="SUPFAM" id="SSF81665">
    <property type="entry name" value="Calcium ATPase, transmembrane domain M"/>
    <property type="match status" value="1"/>
</dbReference>
<dbReference type="NCBIfam" id="TIGR01525">
    <property type="entry name" value="ATPase-IB_hvy"/>
    <property type="match status" value="1"/>
</dbReference>
<keyword evidence="3" id="KW-0813">Transport</keyword>
<evidence type="ECO:0000256" key="1">
    <source>
        <dbReference type="ARBA" id="ARBA00004651"/>
    </source>
</evidence>
<dbReference type="CDD" id="cd02094">
    <property type="entry name" value="P-type_ATPase_Cu-like"/>
    <property type="match status" value="1"/>
</dbReference>
<feature type="transmembrane region" description="Helical" evidence="17">
    <location>
        <begin position="264"/>
        <end position="282"/>
    </location>
</feature>
<dbReference type="SUPFAM" id="SSF81653">
    <property type="entry name" value="Calcium ATPase, transduction domain A"/>
    <property type="match status" value="1"/>
</dbReference>
<evidence type="ECO:0000256" key="14">
    <source>
        <dbReference type="ARBA" id="ARBA00023008"/>
    </source>
</evidence>
<evidence type="ECO:0000256" key="2">
    <source>
        <dbReference type="ARBA" id="ARBA00006024"/>
    </source>
</evidence>
<evidence type="ECO:0000256" key="5">
    <source>
        <dbReference type="ARBA" id="ARBA00022692"/>
    </source>
</evidence>
<evidence type="ECO:0000256" key="8">
    <source>
        <dbReference type="ARBA" id="ARBA00022741"/>
    </source>
</evidence>
<evidence type="ECO:0000256" key="4">
    <source>
        <dbReference type="ARBA" id="ARBA00022475"/>
    </source>
</evidence>
<feature type="transmembrane region" description="Helical" evidence="17">
    <location>
        <begin position="417"/>
        <end position="439"/>
    </location>
</feature>
<dbReference type="AlphaFoldDB" id="A0A1H7SI68"/>
<reference evidence="19 20" key="1">
    <citation type="submission" date="2016-10" db="EMBL/GenBank/DDBJ databases">
        <authorList>
            <person name="de Groot N.N."/>
        </authorList>
    </citation>
    <scope>NUCLEOTIDE SEQUENCE [LARGE SCALE GENOMIC DNA]</scope>
    <source>
        <strain evidence="19 20">DSM 100674</strain>
    </source>
</reference>
<dbReference type="NCBIfam" id="TIGR00003">
    <property type="entry name" value="copper ion binding protein"/>
    <property type="match status" value="2"/>
</dbReference>
<keyword evidence="6 17" id="KW-0479">Metal-binding</keyword>
<dbReference type="PROSITE" id="PS00154">
    <property type="entry name" value="ATPASE_E1_E2"/>
    <property type="match status" value="1"/>
</dbReference>
<dbReference type="Gene3D" id="3.40.1110.10">
    <property type="entry name" value="Calcium-transporting ATPase, cytoplasmic domain N"/>
    <property type="match status" value="1"/>
</dbReference>
<dbReference type="GO" id="GO:0005886">
    <property type="term" value="C:plasma membrane"/>
    <property type="evidence" value="ECO:0007669"/>
    <property type="project" value="UniProtKB-SubCell"/>
</dbReference>
<evidence type="ECO:0000259" key="18">
    <source>
        <dbReference type="PROSITE" id="PS50846"/>
    </source>
</evidence>
<evidence type="ECO:0000256" key="6">
    <source>
        <dbReference type="ARBA" id="ARBA00022723"/>
    </source>
</evidence>
<dbReference type="PROSITE" id="PS01047">
    <property type="entry name" value="HMA_1"/>
    <property type="match status" value="2"/>
</dbReference>
<dbReference type="InterPro" id="IPR044492">
    <property type="entry name" value="P_typ_ATPase_HD_dom"/>
</dbReference>
<dbReference type="PANTHER" id="PTHR43520:SF8">
    <property type="entry name" value="P-TYPE CU(+) TRANSPORTER"/>
    <property type="match status" value="1"/>
</dbReference>
<dbReference type="SUPFAM" id="SSF56784">
    <property type="entry name" value="HAD-like"/>
    <property type="match status" value="1"/>
</dbReference>
<dbReference type="SFLD" id="SFLDS00003">
    <property type="entry name" value="Haloacid_Dehalogenase"/>
    <property type="match status" value="1"/>
</dbReference>
<comment type="subcellular location">
    <subcellularLocation>
        <location evidence="1">Cell membrane</location>
        <topology evidence="1">Multi-pass membrane protein</topology>
    </subcellularLocation>
</comment>
<keyword evidence="8 17" id="KW-0547">Nucleotide-binding</keyword>
<dbReference type="GO" id="GO:0043682">
    <property type="term" value="F:P-type divalent copper transporter activity"/>
    <property type="evidence" value="ECO:0007669"/>
    <property type="project" value="TreeGrafter"/>
</dbReference>
<dbReference type="InterPro" id="IPR006122">
    <property type="entry name" value="HMA_Cu_ion-bd"/>
</dbReference>
<evidence type="ECO:0000256" key="9">
    <source>
        <dbReference type="ARBA" id="ARBA00022796"/>
    </source>
</evidence>
<name>A0A1H7SI68_9RHOB</name>
<dbReference type="GO" id="GO:0005524">
    <property type="term" value="F:ATP binding"/>
    <property type="evidence" value="ECO:0007669"/>
    <property type="project" value="UniProtKB-UniRule"/>
</dbReference>
<dbReference type="SFLD" id="SFLDG00002">
    <property type="entry name" value="C1.7:_P-type_atpase_like"/>
    <property type="match status" value="1"/>
</dbReference>
<evidence type="ECO:0000256" key="15">
    <source>
        <dbReference type="ARBA" id="ARBA00023065"/>
    </source>
</evidence>
<keyword evidence="20" id="KW-1185">Reference proteome</keyword>
<dbReference type="PANTHER" id="PTHR43520">
    <property type="entry name" value="ATP7, ISOFORM B"/>
    <property type="match status" value="1"/>
</dbReference>
<evidence type="ECO:0000256" key="13">
    <source>
        <dbReference type="ARBA" id="ARBA00022989"/>
    </source>
</evidence>
<dbReference type="PRINTS" id="PR00943">
    <property type="entry name" value="CUATPASE"/>
</dbReference>
<gene>
    <name evidence="19" type="ORF">SAMN05443999_107129</name>
</gene>
<proteinExistence type="inferred from homology"/>